<evidence type="ECO:0000313" key="1">
    <source>
        <dbReference type="EMBL" id="MEU2124711.1"/>
    </source>
</evidence>
<accession>A0ABV2XFR3</accession>
<evidence type="ECO:0000313" key="2">
    <source>
        <dbReference type="Proteomes" id="UP001550535"/>
    </source>
</evidence>
<sequence length="109" mass="11429">MGGVIRMLPVSAQAAGQEASGVAALPAPERLLAAIAGHLELDSPLIGWALVLGDLHAALLSGFSVSPRYAADSDEAAVRRLIAEVVEQVDSWAVSHRHVGRRTQGKSRQ</sequence>
<dbReference type="EMBL" id="JBEYBR010000065">
    <property type="protein sequence ID" value="MEU2124711.1"/>
    <property type="molecule type" value="Genomic_DNA"/>
</dbReference>
<dbReference type="RefSeq" id="WP_357992578.1">
    <property type="nucleotide sequence ID" value="NZ_JBEYBR010000065.1"/>
</dbReference>
<gene>
    <name evidence="1" type="ORF">ABZ507_23140</name>
</gene>
<reference evidence="1 2" key="1">
    <citation type="submission" date="2024-06" db="EMBL/GenBank/DDBJ databases">
        <title>The Natural Products Discovery Center: Release of the First 8490 Sequenced Strains for Exploring Actinobacteria Biosynthetic Diversity.</title>
        <authorList>
            <person name="Kalkreuter E."/>
            <person name="Kautsar S.A."/>
            <person name="Yang D."/>
            <person name="Bader C.D."/>
            <person name="Teijaro C.N."/>
            <person name="Fluegel L."/>
            <person name="Davis C.M."/>
            <person name="Simpson J.R."/>
            <person name="Lauterbach L."/>
            <person name="Steele A.D."/>
            <person name="Gui C."/>
            <person name="Meng S."/>
            <person name="Li G."/>
            <person name="Viehrig K."/>
            <person name="Ye F."/>
            <person name="Su P."/>
            <person name="Kiefer A.F."/>
            <person name="Nichols A."/>
            <person name="Cepeda A.J."/>
            <person name="Yan W."/>
            <person name="Fan B."/>
            <person name="Jiang Y."/>
            <person name="Adhikari A."/>
            <person name="Zheng C.-J."/>
            <person name="Schuster L."/>
            <person name="Cowan T.M."/>
            <person name="Smanski M.J."/>
            <person name="Chevrette M.G."/>
            <person name="De Carvalho L.P.S."/>
            <person name="Shen B."/>
        </authorList>
    </citation>
    <scope>NUCLEOTIDE SEQUENCE [LARGE SCALE GENOMIC DNA]</scope>
    <source>
        <strain evidence="1 2">NPDC019434</strain>
    </source>
</reference>
<keyword evidence="2" id="KW-1185">Reference proteome</keyword>
<name>A0ABV2XFR3_9NOCA</name>
<organism evidence="1 2">
    <name type="scientific">Nocardia niwae</name>
    <dbReference type="NCBI Taxonomy" id="626084"/>
    <lineage>
        <taxon>Bacteria</taxon>
        <taxon>Bacillati</taxon>
        <taxon>Actinomycetota</taxon>
        <taxon>Actinomycetes</taxon>
        <taxon>Mycobacteriales</taxon>
        <taxon>Nocardiaceae</taxon>
        <taxon>Nocardia</taxon>
    </lineage>
</organism>
<comment type="caution">
    <text evidence="1">The sequence shown here is derived from an EMBL/GenBank/DDBJ whole genome shotgun (WGS) entry which is preliminary data.</text>
</comment>
<proteinExistence type="predicted"/>
<dbReference type="Proteomes" id="UP001550535">
    <property type="component" value="Unassembled WGS sequence"/>
</dbReference>
<protein>
    <submittedName>
        <fullName evidence="1">Uncharacterized protein</fullName>
    </submittedName>
</protein>